<dbReference type="InterPro" id="IPR051251">
    <property type="entry name" value="STK_FNIP-Repeat"/>
</dbReference>
<accession>A0A8J4PJ80</accession>
<dbReference type="Proteomes" id="UP000695562">
    <property type="component" value="Unassembled WGS sequence"/>
</dbReference>
<dbReference type="PANTHER" id="PTHR32134:SF180">
    <property type="entry name" value="FNIP REPEAT-CONTAINING PROTEIN"/>
    <property type="match status" value="1"/>
</dbReference>
<dbReference type="PANTHER" id="PTHR32134">
    <property type="entry name" value="FNIP REPEAT-CONTAINING PROTEIN"/>
    <property type="match status" value="1"/>
</dbReference>
<sequence>TNIPIDATHLFWADEQLIENGNNVDIPTSVHTLVLNHTFNSPILSLPPSITQMIFNGVFEQPFNAISFPPYLKYLTFNGITTRINDLPNGLTHLTAKKHFGFNQLPESLHHLEIDRSCKDDFPPQIKHIKVPYVSLYVSQTVQSILTNDPRCNFFRDVKKSNDLGRVEFNPDTILHLYSGKNFNCYIKPNSLVNNIKTITFDSDYNQPIVKGTIPNSVEYLEFGNKNQVISKEILPTSLKSLTISSFNQDLFNILPDSITELVLNMKYNPFLLFKKDDGILPNLKKLVCYYFPSVLNYLPTTICDLEFFIKPKDEKEKSLKKENKYSRKQPDIFPIELINPNITRLVLCEGMFIKNPNLIPPTIKCLTLCQYVEKGIIPSTLESLKLLNDFNDPLYTILPKIKY</sequence>
<evidence type="ECO:0000313" key="3">
    <source>
        <dbReference type="Proteomes" id="UP000695562"/>
    </source>
</evidence>
<name>A0A8J4PJ80_9MYCE</name>
<evidence type="ECO:0000256" key="1">
    <source>
        <dbReference type="ARBA" id="ARBA00022737"/>
    </source>
</evidence>
<keyword evidence="3" id="KW-1185">Reference proteome</keyword>
<feature type="non-terminal residue" evidence="2">
    <location>
        <position position="1"/>
    </location>
</feature>
<protein>
    <recommendedName>
        <fullName evidence="4">FNIP repeat-containing protein</fullName>
    </recommendedName>
</protein>
<reference evidence="2" key="1">
    <citation type="submission" date="2020-01" db="EMBL/GenBank/DDBJ databases">
        <title>Development of genomics and gene disruption for Polysphondylium violaceum indicates a role for the polyketide synthase stlB in stalk morphogenesis.</title>
        <authorList>
            <person name="Narita B."/>
            <person name="Kawabe Y."/>
            <person name="Kin K."/>
            <person name="Saito T."/>
            <person name="Gibbs R."/>
            <person name="Kuspa A."/>
            <person name="Muzny D."/>
            <person name="Queller D."/>
            <person name="Richards S."/>
            <person name="Strassman J."/>
            <person name="Sucgang R."/>
            <person name="Worley K."/>
            <person name="Schaap P."/>
        </authorList>
    </citation>
    <scope>NUCLEOTIDE SEQUENCE</scope>
    <source>
        <strain evidence="2">QSvi11</strain>
    </source>
</reference>
<evidence type="ECO:0008006" key="4">
    <source>
        <dbReference type="Google" id="ProtNLM"/>
    </source>
</evidence>
<keyword evidence="1" id="KW-0677">Repeat</keyword>
<dbReference type="AlphaFoldDB" id="A0A8J4PJ80"/>
<dbReference type="InterPro" id="IPR008615">
    <property type="entry name" value="FNIP"/>
</dbReference>
<organism evidence="2 3">
    <name type="scientific">Polysphondylium violaceum</name>
    <dbReference type="NCBI Taxonomy" id="133409"/>
    <lineage>
        <taxon>Eukaryota</taxon>
        <taxon>Amoebozoa</taxon>
        <taxon>Evosea</taxon>
        <taxon>Eumycetozoa</taxon>
        <taxon>Dictyostelia</taxon>
        <taxon>Dictyosteliales</taxon>
        <taxon>Dictyosteliaceae</taxon>
        <taxon>Polysphondylium</taxon>
    </lineage>
</organism>
<evidence type="ECO:0000313" key="2">
    <source>
        <dbReference type="EMBL" id="KAF2068292.1"/>
    </source>
</evidence>
<proteinExistence type="predicted"/>
<dbReference type="OrthoDB" id="659430at2759"/>
<dbReference type="EMBL" id="AJWJ01001074">
    <property type="protein sequence ID" value="KAF2068292.1"/>
    <property type="molecule type" value="Genomic_DNA"/>
</dbReference>
<comment type="caution">
    <text evidence="2">The sequence shown here is derived from an EMBL/GenBank/DDBJ whole genome shotgun (WGS) entry which is preliminary data.</text>
</comment>
<gene>
    <name evidence="2" type="ORF">CYY_010382</name>
</gene>
<dbReference type="Pfam" id="PF05725">
    <property type="entry name" value="FNIP"/>
    <property type="match status" value="3"/>
</dbReference>